<sequence>MFSALKDIEAALFRNFDQRPIRTICDFNIQSFVHPSLQAATLNPVLA</sequence>
<dbReference type="EMBL" id="LCCE01000037">
    <property type="protein sequence ID" value="KKS25816.1"/>
    <property type="molecule type" value="Genomic_DNA"/>
</dbReference>
<organism evidence="1 2">
    <name type="scientific">Candidatus Yanofskybacteria bacterium GW2011_GWC2_41_9</name>
    <dbReference type="NCBI Taxonomy" id="1619029"/>
    <lineage>
        <taxon>Bacteria</taxon>
        <taxon>Candidatus Yanofskyibacteriota</taxon>
    </lineage>
</organism>
<evidence type="ECO:0000313" key="2">
    <source>
        <dbReference type="Proteomes" id="UP000033859"/>
    </source>
</evidence>
<name>A0A0G0ZV05_9BACT</name>
<accession>A0A0G0ZV05</accession>
<proteinExistence type="predicted"/>
<comment type="caution">
    <text evidence="1">The sequence shown here is derived from an EMBL/GenBank/DDBJ whole genome shotgun (WGS) entry which is preliminary data.</text>
</comment>
<evidence type="ECO:0000313" key="1">
    <source>
        <dbReference type="EMBL" id="KKS25816.1"/>
    </source>
</evidence>
<reference evidence="1 2" key="1">
    <citation type="journal article" date="2015" name="Nature">
        <title>rRNA introns, odd ribosomes, and small enigmatic genomes across a large radiation of phyla.</title>
        <authorList>
            <person name="Brown C.T."/>
            <person name="Hug L.A."/>
            <person name="Thomas B.C."/>
            <person name="Sharon I."/>
            <person name="Castelle C.J."/>
            <person name="Singh A."/>
            <person name="Wilkins M.J."/>
            <person name="Williams K.H."/>
            <person name="Banfield J.F."/>
        </authorList>
    </citation>
    <scope>NUCLEOTIDE SEQUENCE [LARGE SCALE GENOMIC DNA]</scope>
</reference>
<protein>
    <submittedName>
        <fullName evidence="1">Uncharacterized protein</fullName>
    </submittedName>
</protein>
<dbReference type="Proteomes" id="UP000033859">
    <property type="component" value="Unassembled WGS sequence"/>
</dbReference>
<gene>
    <name evidence="1" type="ORF">UU84_C0037G0009</name>
</gene>
<dbReference type="AlphaFoldDB" id="A0A0G0ZV05"/>